<name>A0AA43RID5_9ACTN</name>
<sequence length="396" mass="42782">MKKKTVELLQRIAITATTVVYGVSFTGNLIALENADAINSALGTASFKTVKSEDADSQDTEYYKSDYEDLGSLIQAGADMTEEVMSEGAVLLKNDNNALPLASASKVSVFGVTSADPIYGGTGSGSVDASKAVSFYDGFENAGLELNPTLKENYLTTWYTAPETGNWMGEGAGTYDPSIHFRRCTLGWSGSKGLYIGGVDWNYVTEAAGDTFAQYGDAAIYITGRIGGEGSDLSMDSVSDGYNGDFLHLTQREMDTLAGLKALKDQGVFKKIIFIYNGASMLSADFINDEKYGIDAAMWVGTLGQNGGAAVGKLLTGEYVPSGRLTDTFWMSHEMNPVNVNFGYQVYENAAELGIESKQGNMFVPEPTLHAYTVYQEGMYLGYRYTETRYEDTVLG</sequence>
<keyword evidence="2 4" id="KW-0378">Hydrolase</keyword>
<dbReference type="GO" id="GO:0004553">
    <property type="term" value="F:hydrolase activity, hydrolyzing O-glycosyl compounds"/>
    <property type="evidence" value="ECO:0007669"/>
    <property type="project" value="InterPro"/>
</dbReference>
<evidence type="ECO:0000313" key="4">
    <source>
        <dbReference type="EMBL" id="MDO4842349.1"/>
    </source>
</evidence>
<proteinExistence type="inferred from homology"/>
<evidence type="ECO:0000313" key="5">
    <source>
        <dbReference type="Proteomes" id="UP001168575"/>
    </source>
</evidence>
<dbReference type="SUPFAM" id="SSF52279">
    <property type="entry name" value="Beta-D-glucan exohydrolase, C-terminal domain"/>
    <property type="match status" value="1"/>
</dbReference>
<evidence type="ECO:0000259" key="3">
    <source>
        <dbReference type="Pfam" id="PF01915"/>
    </source>
</evidence>
<organism evidence="4 5">
    <name type="scientific">Phoenicibacter congonensis</name>
    <dbReference type="NCBI Taxonomy" id="1944646"/>
    <lineage>
        <taxon>Bacteria</taxon>
        <taxon>Bacillati</taxon>
        <taxon>Actinomycetota</taxon>
        <taxon>Coriobacteriia</taxon>
        <taxon>Eggerthellales</taxon>
        <taxon>Eggerthellaceae</taxon>
        <taxon>Phoenicibacter</taxon>
    </lineage>
</organism>
<dbReference type="InterPro" id="IPR002772">
    <property type="entry name" value="Glyco_hydro_3_C"/>
</dbReference>
<dbReference type="PANTHER" id="PTHR42715:SF10">
    <property type="entry name" value="BETA-GLUCOSIDASE"/>
    <property type="match status" value="1"/>
</dbReference>
<protein>
    <submittedName>
        <fullName evidence="4">Glycoside hydrolase family 3 C-terminal domain-containing protein</fullName>
    </submittedName>
</protein>
<dbReference type="Pfam" id="PF01915">
    <property type="entry name" value="Glyco_hydro_3_C"/>
    <property type="match status" value="1"/>
</dbReference>
<dbReference type="Proteomes" id="UP001168575">
    <property type="component" value="Unassembled WGS sequence"/>
</dbReference>
<comment type="caution">
    <text evidence="4">The sequence shown here is derived from an EMBL/GenBank/DDBJ whole genome shotgun (WGS) entry which is preliminary data.</text>
</comment>
<dbReference type="EMBL" id="JAUMVS010000147">
    <property type="protein sequence ID" value="MDO4842349.1"/>
    <property type="molecule type" value="Genomic_DNA"/>
</dbReference>
<feature type="domain" description="Glycoside hydrolase family 3 C-terminal" evidence="3">
    <location>
        <begin position="90"/>
        <end position="383"/>
    </location>
</feature>
<dbReference type="InterPro" id="IPR036881">
    <property type="entry name" value="Glyco_hydro_3_C_sf"/>
</dbReference>
<reference evidence="4" key="1">
    <citation type="submission" date="2023-07" db="EMBL/GenBank/DDBJ databases">
        <title>Between Cages and Wild: Unraveling the Impact of Captivity on Animal Microbiomes and Antimicrobial Resistance.</title>
        <authorList>
            <person name="Schmartz G.P."/>
            <person name="Rehner J."/>
            <person name="Schuff M.J."/>
            <person name="Becker S.L."/>
            <person name="Kravczyk M."/>
            <person name="Gurevich A."/>
            <person name="Francke R."/>
            <person name="Mueller R."/>
            <person name="Keller V."/>
            <person name="Keller A."/>
        </authorList>
    </citation>
    <scope>NUCLEOTIDE SEQUENCE</scope>
    <source>
        <strain evidence="4">S12M_St_49</strain>
    </source>
</reference>
<comment type="similarity">
    <text evidence="1">Belongs to the glycosyl hydrolase 3 family.</text>
</comment>
<dbReference type="Gene3D" id="3.40.50.1700">
    <property type="entry name" value="Glycoside hydrolase family 3 C-terminal domain"/>
    <property type="match status" value="1"/>
</dbReference>
<dbReference type="InterPro" id="IPR050288">
    <property type="entry name" value="Cellulose_deg_GH3"/>
</dbReference>
<dbReference type="PANTHER" id="PTHR42715">
    <property type="entry name" value="BETA-GLUCOSIDASE"/>
    <property type="match status" value="1"/>
</dbReference>
<dbReference type="GO" id="GO:0005975">
    <property type="term" value="P:carbohydrate metabolic process"/>
    <property type="evidence" value="ECO:0007669"/>
    <property type="project" value="InterPro"/>
</dbReference>
<feature type="non-terminal residue" evidence="4">
    <location>
        <position position="396"/>
    </location>
</feature>
<keyword evidence="5" id="KW-1185">Reference proteome</keyword>
<dbReference type="AlphaFoldDB" id="A0AA43RID5"/>
<gene>
    <name evidence="4" type="ORF">Q3982_06715</name>
</gene>
<evidence type="ECO:0000256" key="2">
    <source>
        <dbReference type="ARBA" id="ARBA00022801"/>
    </source>
</evidence>
<accession>A0AA43RID5</accession>
<evidence type="ECO:0000256" key="1">
    <source>
        <dbReference type="ARBA" id="ARBA00005336"/>
    </source>
</evidence>